<reference evidence="5" key="1">
    <citation type="submission" date="2020-10" db="EMBL/GenBank/DDBJ databases">
        <authorList>
            <person name="Gilroy R."/>
        </authorList>
    </citation>
    <scope>NUCLEOTIDE SEQUENCE</scope>
    <source>
        <strain evidence="5">1370</strain>
    </source>
</reference>
<dbReference type="GO" id="GO:0051596">
    <property type="term" value="P:methylglyoxal catabolic process"/>
    <property type="evidence" value="ECO:0007669"/>
    <property type="project" value="TreeGrafter"/>
</dbReference>
<reference evidence="5" key="2">
    <citation type="journal article" date="2021" name="PeerJ">
        <title>Extensive microbial diversity within the chicken gut microbiome revealed by metagenomics and culture.</title>
        <authorList>
            <person name="Gilroy R."/>
            <person name="Ravi A."/>
            <person name="Getino M."/>
            <person name="Pursley I."/>
            <person name="Horton D.L."/>
            <person name="Alikhan N.F."/>
            <person name="Baker D."/>
            <person name="Gharbi K."/>
            <person name="Hall N."/>
            <person name="Watson M."/>
            <person name="Adriaenssens E.M."/>
            <person name="Foster-Nyarko E."/>
            <person name="Jarju S."/>
            <person name="Secka A."/>
            <person name="Antonio M."/>
            <person name="Oren A."/>
            <person name="Chaudhuri R.R."/>
            <person name="La Ragione R."/>
            <person name="Hildebrand F."/>
            <person name="Pallen M.J."/>
        </authorList>
    </citation>
    <scope>NUCLEOTIDE SEQUENCE</scope>
    <source>
        <strain evidence="5">1370</strain>
    </source>
</reference>
<keyword evidence="2" id="KW-0521">NADP</keyword>
<name>A0A9D1NQP0_9FIRM</name>
<dbReference type="GO" id="GO:0016491">
    <property type="term" value="F:oxidoreductase activity"/>
    <property type="evidence" value="ECO:0007669"/>
    <property type="project" value="UniProtKB-KW"/>
</dbReference>
<dbReference type="SUPFAM" id="SSF51430">
    <property type="entry name" value="NAD(P)-linked oxidoreductase"/>
    <property type="match status" value="1"/>
</dbReference>
<keyword evidence="3" id="KW-0560">Oxidoreductase</keyword>
<dbReference type="CDD" id="cd19089">
    <property type="entry name" value="AKR_AKR14A1_2"/>
    <property type="match status" value="1"/>
</dbReference>
<dbReference type="PANTHER" id="PTHR43150:SF4">
    <property type="entry name" value="L-GLYCERALDEHYDE 3-PHOSPHATE REDUCTASE"/>
    <property type="match status" value="1"/>
</dbReference>
<evidence type="ECO:0000256" key="1">
    <source>
        <dbReference type="ARBA" id="ARBA00006515"/>
    </source>
</evidence>
<evidence type="ECO:0000256" key="3">
    <source>
        <dbReference type="ARBA" id="ARBA00023002"/>
    </source>
</evidence>
<organism evidence="5 6">
    <name type="scientific">Candidatus Faeciplasma avium</name>
    <dbReference type="NCBI Taxonomy" id="2840798"/>
    <lineage>
        <taxon>Bacteria</taxon>
        <taxon>Bacillati</taxon>
        <taxon>Bacillota</taxon>
        <taxon>Clostridia</taxon>
        <taxon>Eubacteriales</taxon>
        <taxon>Oscillospiraceae</taxon>
        <taxon>Oscillospiraceae incertae sedis</taxon>
        <taxon>Candidatus Faeciplasma</taxon>
    </lineage>
</organism>
<feature type="domain" description="NADP-dependent oxidoreductase" evidence="4">
    <location>
        <begin position="28"/>
        <end position="330"/>
    </location>
</feature>
<comment type="caution">
    <text evidence="5">The sequence shown here is derived from an EMBL/GenBank/DDBJ whole genome shotgun (WGS) entry which is preliminary data.</text>
</comment>
<evidence type="ECO:0000313" key="6">
    <source>
        <dbReference type="Proteomes" id="UP000823960"/>
    </source>
</evidence>
<dbReference type="Proteomes" id="UP000823960">
    <property type="component" value="Unassembled WGS sequence"/>
</dbReference>
<dbReference type="EMBL" id="DVOL01000071">
    <property type="protein sequence ID" value="HIV11056.1"/>
    <property type="molecule type" value="Genomic_DNA"/>
</dbReference>
<dbReference type="AlphaFoldDB" id="A0A9D1NQP0"/>
<accession>A0A9D1NQP0</accession>
<dbReference type="InterPro" id="IPR023210">
    <property type="entry name" value="NADP_OxRdtase_dom"/>
</dbReference>
<dbReference type="Pfam" id="PF00248">
    <property type="entry name" value="Aldo_ket_red"/>
    <property type="match status" value="1"/>
</dbReference>
<sequence length="332" mass="37183">MYIPQSQRYADGRMRYRRCGDSGLRLSEISLGLWKNFGRTVPLSEVEGMIHTAFDCGITCFDLANNYGAPHNGSAEENMGRVMASSMKPHRHEMVISTKAGFDMWEGPYGRGGSRKYLLSSLDESLKRLGLEYVDIFYHHVYDPETPLEETAMALDSAVRQGKALYAGISNYSLEQTRRMTEILREMKTPFIVNQISYSMLNRWIEKDGLDVWAAENGVGLTVYSPLYQGLLTDKYLAGVPKDSRIGKGDTWLGPDIDSGLKAKLRRLSSLAEKRKEPLSQLALSWILRNSAVASVIIGASSKEQIVENCGCLKAADFSEEELLSIEKILEE</sequence>
<evidence type="ECO:0000313" key="5">
    <source>
        <dbReference type="EMBL" id="HIV11056.1"/>
    </source>
</evidence>
<dbReference type="InterPro" id="IPR005399">
    <property type="entry name" value="K_chnl_volt-dep_bsu_KCNAB-rel"/>
</dbReference>
<evidence type="ECO:0000256" key="2">
    <source>
        <dbReference type="ARBA" id="ARBA00022857"/>
    </source>
</evidence>
<dbReference type="InterPro" id="IPR036812">
    <property type="entry name" value="NAD(P)_OxRdtase_dom_sf"/>
</dbReference>
<evidence type="ECO:0000259" key="4">
    <source>
        <dbReference type="Pfam" id="PF00248"/>
    </source>
</evidence>
<proteinExistence type="inferred from homology"/>
<dbReference type="Gene3D" id="3.20.20.100">
    <property type="entry name" value="NADP-dependent oxidoreductase domain"/>
    <property type="match status" value="1"/>
</dbReference>
<comment type="similarity">
    <text evidence="1">Belongs to the shaker potassium channel beta subunit family.</text>
</comment>
<dbReference type="PANTHER" id="PTHR43150">
    <property type="entry name" value="HYPERKINETIC, ISOFORM M"/>
    <property type="match status" value="1"/>
</dbReference>
<gene>
    <name evidence="5" type="ORF">IAD28_05140</name>
</gene>
<protein>
    <submittedName>
        <fullName evidence="5">Aldo/keto reductase</fullName>
    </submittedName>
</protein>